<evidence type="ECO:0000256" key="1">
    <source>
        <dbReference type="ARBA" id="ARBA00012551"/>
    </source>
</evidence>
<gene>
    <name evidence="7" type="ORF">CWI36_1306p0010</name>
</gene>
<comment type="caution">
    <text evidence="7">The sequence shown here is derived from an EMBL/GenBank/DDBJ whole genome shotgun (WGS) entry which is preliminary data.</text>
</comment>
<comment type="similarity">
    <text evidence="5">Belongs to the MCM family.</text>
</comment>
<keyword evidence="3 5" id="KW-0067">ATP-binding</keyword>
<dbReference type="GO" id="GO:1902975">
    <property type="term" value="P:mitotic DNA replication initiation"/>
    <property type="evidence" value="ECO:0007669"/>
    <property type="project" value="TreeGrafter"/>
</dbReference>
<dbReference type="GO" id="GO:0005656">
    <property type="term" value="C:nuclear pre-replicative complex"/>
    <property type="evidence" value="ECO:0007669"/>
    <property type="project" value="UniProtKB-ARBA"/>
</dbReference>
<feature type="domain" description="MCM C-terminal AAA(+) ATPase" evidence="6">
    <location>
        <begin position="301"/>
        <end position="502"/>
    </location>
</feature>
<dbReference type="EMBL" id="PITI01001306">
    <property type="protein sequence ID" value="TBU01585.1"/>
    <property type="molecule type" value="Genomic_DNA"/>
</dbReference>
<dbReference type="SUPFAM" id="SSF52540">
    <property type="entry name" value="P-loop containing nucleoside triphosphate hydrolases"/>
    <property type="match status" value="1"/>
</dbReference>
<dbReference type="SUPFAM" id="SSF50249">
    <property type="entry name" value="Nucleic acid-binding proteins"/>
    <property type="match status" value="1"/>
</dbReference>
<dbReference type="InterPro" id="IPR033762">
    <property type="entry name" value="MCM_OB"/>
</dbReference>
<dbReference type="STRING" id="148818.A0A4Q9L3F8"/>
<dbReference type="InterPro" id="IPR031327">
    <property type="entry name" value="MCM"/>
</dbReference>
<dbReference type="PROSITE" id="PS50051">
    <property type="entry name" value="MCM_2"/>
    <property type="match status" value="1"/>
</dbReference>
<dbReference type="Pfam" id="PF17207">
    <property type="entry name" value="MCM_OB"/>
    <property type="match status" value="1"/>
</dbReference>
<dbReference type="GO" id="GO:0000727">
    <property type="term" value="P:double-strand break repair via break-induced replication"/>
    <property type="evidence" value="ECO:0007669"/>
    <property type="project" value="TreeGrafter"/>
</dbReference>
<dbReference type="Pfam" id="PF00493">
    <property type="entry name" value="MCM"/>
    <property type="match status" value="1"/>
</dbReference>
<evidence type="ECO:0000313" key="8">
    <source>
        <dbReference type="Proteomes" id="UP000291404"/>
    </source>
</evidence>
<dbReference type="VEuPathDB" id="MicrosporidiaDB:CWI36_1306p0010"/>
<keyword evidence="4 5" id="KW-0238">DNA-binding</keyword>
<evidence type="ECO:0000259" key="6">
    <source>
        <dbReference type="PROSITE" id="PS50051"/>
    </source>
</evidence>
<organism evidence="7 8">
    <name type="scientific">Hamiltosporidium magnivora</name>
    <dbReference type="NCBI Taxonomy" id="148818"/>
    <lineage>
        <taxon>Eukaryota</taxon>
        <taxon>Fungi</taxon>
        <taxon>Fungi incertae sedis</taxon>
        <taxon>Microsporidia</taxon>
        <taxon>Dubosqiidae</taxon>
        <taxon>Hamiltosporidium</taxon>
    </lineage>
</organism>
<dbReference type="AlphaFoldDB" id="A0A4Q9L3F8"/>
<accession>A0A4Q9L3F8</accession>
<dbReference type="Pfam" id="PF17855">
    <property type="entry name" value="MCM_lid"/>
    <property type="match status" value="1"/>
</dbReference>
<dbReference type="GO" id="GO:0017116">
    <property type="term" value="F:single-stranded DNA helicase activity"/>
    <property type="evidence" value="ECO:0007669"/>
    <property type="project" value="TreeGrafter"/>
</dbReference>
<dbReference type="SMART" id="SM00350">
    <property type="entry name" value="MCM"/>
    <property type="match status" value="1"/>
</dbReference>
<protein>
    <recommendedName>
        <fullName evidence="1">DNA helicase</fullName>
        <ecNumber evidence="1">3.6.4.12</ecNumber>
    </recommendedName>
</protein>
<dbReference type="Gene3D" id="3.40.50.300">
    <property type="entry name" value="P-loop containing nucleotide triphosphate hydrolases"/>
    <property type="match status" value="1"/>
</dbReference>
<dbReference type="GO" id="GO:0005524">
    <property type="term" value="F:ATP binding"/>
    <property type="evidence" value="ECO:0007669"/>
    <property type="project" value="UniProtKB-KW"/>
</dbReference>
<dbReference type="PROSITE" id="PS00847">
    <property type="entry name" value="MCM_1"/>
    <property type="match status" value="1"/>
</dbReference>
<evidence type="ECO:0000256" key="4">
    <source>
        <dbReference type="ARBA" id="ARBA00023125"/>
    </source>
</evidence>
<dbReference type="VEuPathDB" id="MicrosporidiaDB:CWI39_1604p0030"/>
<keyword evidence="8" id="KW-1185">Reference proteome</keyword>
<dbReference type="PANTHER" id="PTHR11630:SF46">
    <property type="entry name" value="DNA REPLICATION LICENSING FACTOR MCM3-RELATED"/>
    <property type="match status" value="1"/>
</dbReference>
<evidence type="ECO:0000256" key="2">
    <source>
        <dbReference type="ARBA" id="ARBA00022741"/>
    </source>
</evidence>
<dbReference type="CDD" id="cd17706">
    <property type="entry name" value="MCM"/>
    <property type="match status" value="1"/>
</dbReference>
<dbReference type="InterPro" id="IPR012340">
    <property type="entry name" value="NA-bd_OB-fold"/>
</dbReference>
<dbReference type="GO" id="GO:0003697">
    <property type="term" value="F:single-stranded DNA binding"/>
    <property type="evidence" value="ECO:0007669"/>
    <property type="project" value="TreeGrafter"/>
</dbReference>
<dbReference type="GO" id="GO:0043596">
    <property type="term" value="C:nuclear replication fork"/>
    <property type="evidence" value="ECO:0007669"/>
    <property type="project" value="UniProtKB-ARBA"/>
</dbReference>
<evidence type="ECO:0000256" key="3">
    <source>
        <dbReference type="ARBA" id="ARBA00022840"/>
    </source>
</evidence>
<dbReference type="Gene3D" id="2.40.50.140">
    <property type="entry name" value="Nucleic acid-binding proteins"/>
    <property type="match status" value="1"/>
</dbReference>
<evidence type="ECO:0000313" key="7">
    <source>
        <dbReference type="EMBL" id="TBU01585.1"/>
    </source>
</evidence>
<dbReference type="GO" id="GO:0006271">
    <property type="term" value="P:DNA strand elongation involved in DNA replication"/>
    <property type="evidence" value="ECO:0007669"/>
    <property type="project" value="TreeGrafter"/>
</dbReference>
<evidence type="ECO:0000256" key="5">
    <source>
        <dbReference type="RuleBase" id="RU004070"/>
    </source>
</evidence>
<dbReference type="PANTHER" id="PTHR11630">
    <property type="entry name" value="DNA REPLICATION LICENSING FACTOR MCM FAMILY MEMBER"/>
    <property type="match status" value="1"/>
</dbReference>
<name>A0A4Q9L3F8_9MICR</name>
<reference evidence="7 8" key="1">
    <citation type="submission" date="2017-12" db="EMBL/GenBank/DDBJ databases">
        <authorList>
            <person name="Pombert J.-F."/>
            <person name="Haag K.L."/>
            <person name="Ebert D."/>
        </authorList>
    </citation>
    <scope>NUCLEOTIDE SEQUENCE [LARGE SCALE GENOMIC DNA]</scope>
    <source>
        <strain evidence="7">BE-OM-2</strain>
    </source>
</reference>
<dbReference type="GO" id="GO:0031261">
    <property type="term" value="C:DNA replication preinitiation complex"/>
    <property type="evidence" value="ECO:0007669"/>
    <property type="project" value="UniProtKB-ARBA"/>
</dbReference>
<dbReference type="Gene3D" id="2.20.28.10">
    <property type="match status" value="1"/>
</dbReference>
<dbReference type="Proteomes" id="UP000291404">
    <property type="component" value="Unassembled WGS sequence"/>
</dbReference>
<dbReference type="EC" id="3.6.4.12" evidence="1"/>
<dbReference type="InterPro" id="IPR027417">
    <property type="entry name" value="P-loop_NTPase"/>
</dbReference>
<dbReference type="InterPro" id="IPR041562">
    <property type="entry name" value="MCM_lid"/>
</dbReference>
<sequence>MSDNISSFLSSFTSYITNLKIQPCPRLVLNLDAFRTFSKEFTSYLINNPLTLIPHVENILSSYNIKHIGTTGSLPSSILTPRTLSSQFLSKIVCVQGIVTHITPVQPKVVLSVHHTDTTNDIVFYEKEYRDSTMLSLLPPTSIYYPIKDHNNTPLVSDFGLSSYMDYQSIKIQEMPENAPPSQLPRNIICILSDDLVDTVKPGDRVLVYGVYRCMSQGSKEIPNYFTTVVLVNNIKLLSFGNKNCEKENEEFKENSIENLRNENIENSTNFNSIKENDIDNTIETSNTNIFNSYSIVSPIPLQNIYNSIAPSIYGHSTIKKAVSLLLVGGNEIKMKNGSKIRGSLNLLLVGDPGTAKSQFLRYVNSVSPISVLTTGKGCSVAGLTCCIKMGEDTVIEAGAMVLSDMGVCCVDEFDKMSAGDRIGIHEVMEQQSVTVAKGGIYCILNARCSVIAAANPVLGYYSEKMSVGENVGMGNSIISRFDIVMVVKDTNERDREIAHHVLNNRSGKIQSKSNYNISNDCISQEELKKYFKAAKEIRPVMTKEAGDYISNYYVSTRQSKPDLTPRFLETLVRLATAHAKLRMCHRIEEEDSISVVEMMEEIMSEESKFKGSKKRKIETRKNLVNEEIILEEINERDDLEERKGDFGDKSNVEKPGDGLRDFKDIEKQRVFDFLHKMWLNDKSTFISVSDLKIRMGEPFIDDSKLMEILKIMEREDEIIVVQEGYIFFV</sequence>
<dbReference type="GO" id="GO:0042555">
    <property type="term" value="C:MCM complex"/>
    <property type="evidence" value="ECO:0007669"/>
    <property type="project" value="UniProtKB-ARBA"/>
</dbReference>
<dbReference type="InterPro" id="IPR018525">
    <property type="entry name" value="MCM_CS"/>
</dbReference>
<dbReference type="GO" id="GO:0006279">
    <property type="term" value="P:premeiotic DNA replication"/>
    <property type="evidence" value="ECO:0007669"/>
    <property type="project" value="UniProtKB-ARBA"/>
</dbReference>
<keyword evidence="2 5" id="KW-0547">Nucleotide-binding</keyword>
<proteinExistence type="inferred from homology"/>
<dbReference type="InterPro" id="IPR001208">
    <property type="entry name" value="MCM_dom"/>
</dbReference>
<dbReference type="VEuPathDB" id="MicrosporidiaDB:CWI39_2717p0010"/>
<dbReference type="PRINTS" id="PR01657">
    <property type="entry name" value="MCMFAMILY"/>
</dbReference>